<reference evidence="9" key="1">
    <citation type="journal article" date="2016" name="Nat. Biotechnol.">
        <title>Sequencing wild and cultivated cassava and related species reveals extensive interspecific hybridization and genetic diversity.</title>
        <authorList>
            <person name="Bredeson J.V."/>
            <person name="Lyons J.B."/>
            <person name="Prochnik S.E."/>
            <person name="Wu G.A."/>
            <person name="Ha C.M."/>
            <person name="Edsinger-Gonzales E."/>
            <person name="Grimwood J."/>
            <person name="Schmutz J."/>
            <person name="Rabbi I.Y."/>
            <person name="Egesi C."/>
            <person name="Nauluvula P."/>
            <person name="Lebot V."/>
            <person name="Ndunguru J."/>
            <person name="Mkamilo G."/>
            <person name="Bart R.S."/>
            <person name="Setter T.L."/>
            <person name="Gleadow R.M."/>
            <person name="Kulakow P."/>
            <person name="Ferguson M.E."/>
            <person name="Rounsley S."/>
            <person name="Rokhsar D.S."/>
        </authorList>
    </citation>
    <scope>NUCLEOTIDE SEQUENCE [LARGE SCALE GENOMIC DNA]</scope>
    <source>
        <strain evidence="9">cv. AM560-2</strain>
    </source>
</reference>
<dbReference type="AlphaFoldDB" id="A0A2C9VE46"/>
<dbReference type="Proteomes" id="UP000091857">
    <property type="component" value="Chromosome 8"/>
</dbReference>
<feature type="coiled-coil region" evidence="7">
    <location>
        <begin position="140"/>
        <end position="264"/>
    </location>
</feature>
<comment type="caution">
    <text evidence="8">The sequence shown here is derived from an EMBL/GenBank/DDBJ whole genome shotgun (WGS) entry which is preliminary data.</text>
</comment>
<sequence>MVGCEDYQLLSRGDHQQLSLSQPDLLVFELNRLQNLLTEKDRELGAVQVEVKALRTTEVSKDKAIKELKNEVEKLDEKLSVTENLVEHKNLEIKKLINEKKDALAAQFAAEATLRRLHANLKDDDSVPMESFIAPLEAEIKMYKHKIAILQEDKKAMERLTKSKESALLEAEHILRSALERTLMVDDVQNQNHELKRQIEICQEENRILEKTNRLKVMEVEKLSQTLKELEEAILAGEAAANTIRDYKRQISELNDGKRLLEREIARIKVSANRVATVVANEWKDENDKVMPVKQWLEERRLLQGEMQRLRDKLVVAERTAKAEAQIKDKLKLRLKTLEDGLKHVSSFSVNSPKPAKASNILGFLTSNGGLGKRSTSQPRVSIICETIPLQQPNTGNANSNAVGKLKQADSFKRNYCSAENKLRNSLLASRRKGIDSKGKENTEVKANADANINKYKNEDTTISIEPKDKACGNDELHYKGSTSPVCEDVVSGFLYDRLQKEVINLRKTLEAKDSSLDTKDKEIQMLTKNVDALNKAIEVKSKKVKRGTADREKEAVLARVDHTKVLEYELH</sequence>
<feature type="coiled-coil region" evidence="7">
    <location>
        <begin position="30"/>
        <end position="106"/>
    </location>
</feature>
<dbReference type="Pfam" id="PF07058">
    <property type="entry name" value="MAP70"/>
    <property type="match status" value="1"/>
</dbReference>
<dbReference type="InterPro" id="IPR009768">
    <property type="entry name" value="MAP70"/>
</dbReference>
<feature type="coiled-coil region" evidence="7">
    <location>
        <begin position="293"/>
        <end position="320"/>
    </location>
</feature>
<dbReference type="STRING" id="3983.A0A2C9VE46"/>
<comment type="subcellular location">
    <subcellularLocation>
        <location evidence="1">Cytoplasm</location>
        <location evidence="1">Cytoskeleton</location>
    </subcellularLocation>
</comment>
<evidence type="ECO:0000256" key="3">
    <source>
        <dbReference type="ARBA" id="ARBA00022490"/>
    </source>
</evidence>
<keyword evidence="4" id="KW-0493">Microtubule</keyword>
<evidence type="ECO:0000256" key="4">
    <source>
        <dbReference type="ARBA" id="ARBA00022701"/>
    </source>
</evidence>
<dbReference type="GO" id="GO:0008017">
    <property type="term" value="F:microtubule binding"/>
    <property type="evidence" value="ECO:0007669"/>
    <property type="project" value="InterPro"/>
</dbReference>
<keyword evidence="5 7" id="KW-0175">Coiled coil</keyword>
<evidence type="ECO:0000313" key="8">
    <source>
        <dbReference type="EMBL" id="OAY43438.1"/>
    </source>
</evidence>
<evidence type="ECO:0008006" key="10">
    <source>
        <dbReference type="Google" id="ProtNLM"/>
    </source>
</evidence>
<evidence type="ECO:0000313" key="9">
    <source>
        <dbReference type="Proteomes" id="UP000091857"/>
    </source>
</evidence>
<gene>
    <name evidence="8" type="ORF">MANES_08G070200v8</name>
</gene>
<dbReference type="GO" id="GO:0005874">
    <property type="term" value="C:microtubule"/>
    <property type="evidence" value="ECO:0007669"/>
    <property type="project" value="UniProtKB-KW"/>
</dbReference>
<evidence type="ECO:0000256" key="1">
    <source>
        <dbReference type="ARBA" id="ARBA00004245"/>
    </source>
</evidence>
<evidence type="ECO:0000256" key="6">
    <source>
        <dbReference type="ARBA" id="ARBA00023212"/>
    </source>
</evidence>
<dbReference type="PANTHER" id="PTHR31246">
    <property type="entry name" value="MICROTUBULE-ASSOCIATED PROTEIN 70-2"/>
    <property type="match status" value="1"/>
</dbReference>
<dbReference type="Gramene" id="Manes.08G070200.1.v8.1">
    <property type="protein sequence ID" value="Manes.08G070200.1.v8.1.CDS"/>
    <property type="gene ID" value="Manes.08G070200.v8.1"/>
</dbReference>
<keyword evidence="6" id="KW-0206">Cytoskeleton</keyword>
<keyword evidence="3" id="KW-0963">Cytoplasm</keyword>
<accession>A0A2C9VE46</accession>
<evidence type="ECO:0000256" key="5">
    <source>
        <dbReference type="ARBA" id="ARBA00023054"/>
    </source>
</evidence>
<proteinExistence type="inferred from homology"/>
<comment type="similarity">
    <text evidence="2">Belongs to the MAP70 family.</text>
</comment>
<dbReference type="GO" id="GO:0007010">
    <property type="term" value="P:cytoskeleton organization"/>
    <property type="evidence" value="ECO:0007669"/>
    <property type="project" value="InterPro"/>
</dbReference>
<organism evidence="8 9">
    <name type="scientific">Manihot esculenta</name>
    <name type="common">Cassava</name>
    <name type="synonym">Jatropha manihot</name>
    <dbReference type="NCBI Taxonomy" id="3983"/>
    <lineage>
        <taxon>Eukaryota</taxon>
        <taxon>Viridiplantae</taxon>
        <taxon>Streptophyta</taxon>
        <taxon>Embryophyta</taxon>
        <taxon>Tracheophyta</taxon>
        <taxon>Spermatophyta</taxon>
        <taxon>Magnoliopsida</taxon>
        <taxon>eudicotyledons</taxon>
        <taxon>Gunneridae</taxon>
        <taxon>Pentapetalae</taxon>
        <taxon>rosids</taxon>
        <taxon>fabids</taxon>
        <taxon>Malpighiales</taxon>
        <taxon>Euphorbiaceae</taxon>
        <taxon>Crotonoideae</taxon>
        <taxon>Manihoteae</taxon>
        <taxon>Manihot</taxon>
    </lineage>
</organism>
<protein>
    <recommendedName>
        <fullName evidence="10">Microtubule-associated protein 70-5</fullName>
    </recommendedName>
</protein>
<feature type="coiled-coil region" evidence="7">
    <location>
        <begin position="496"/>
        <end position="544"/>
    </location>
</feature>
<dbReference type="EMBL" id="CM004394">
    <property type="protein sequence ID" value="OAY43438.1"/>
    <property type="molecule type" value="Genomic_DNA"/>
</dbReference>
<evidence type="ECO:0000256" key="2">
    <source>
        <dbReference type="ARBA" id="ARBA00008825"/>
    </source>
</evidence>
<name>A0A2C9VE46_MANES</name>
<dbReference type="PANTHER" id="PTHR31246:SF5">
    <property type="entry name" value="MICROTUBULE-ASSOCIATED PROTEIN 70-5"/>
    <property type="match status" value="1"/>
</dbReference>
<keyword evidence="9" id="KW-1185">Reference proteome</keyword>
<evidence type="ECO:0000256" key="7">
    <source>
        <dbReference type="SAM" id="Coils"/>
    </source>
</evidence>